<evidence type="ECO:0000313" key="2">
    <source>
        <dbReference type="Proteomes" id="UP000294919"/>
    </source>
</evidence>
<proteinExistence type="predicted"/>
<evidence type="ECO:0000313" key="1">
    <source>
        <dbReference type="EMBL" id="TCO78648.1"/>
    </source>
</evidence>
<dbReference type="Proteomes" id="UP000294919">
    <property type="component" value="Unassembled WGS sequence"/>
</dbReference>
<name>A0A4R2L7J3_9FIRM</name>
<dbReference type="EMBL" id="SLWV01000004">
    <property type="protein sequence ID" value="TCO78648.1"/>
    <property type="molecule type" value="Genomic_DNA"/>
</dbReference>
<organism evidence="1 2">
    <name type="scientific">Marinisporobacter balticus</name>
    <dbReference type="NCBI Taxonomy" id="2018667"/>
    <lineage>
        <taxon>Bacteria</taxon>
        <taxon>Bacillati</taxon>
        <taxon>Bacillota</taxon>
        <taxon>Clostridia</taxon>
        <taxon>Peptostreptococcales</taxon>
        <taxon>Thermotaleaceae</taxon>
        <taxon>Marinisporobacter</taxon>
    </lineage>
</organism>
<dbReference type="Pfam" id="PF11385">
    <property type="entry name" value="DUF3189"/>
    <property type="match status" value="1"/>
</dbReference>
<protein>
    <submittedName>
        <fullName evidence="1">Uncharacterized protein DUF3189</fullName>
    </submittedName>
</protein>
<gene>
    <name evidence="1" type="ORF">EV214_10431</name>
</gene>
<dbReference type="InterPro" id="IPR021525">
    <property type="entry name" value="DUF3189"/>
</dbReference>
<comment type="caution">
    <text evidence="1">The sequence shown here is derived from an EMBL/GenBank/DDBJ whole genome shotgun (WGS) entry which is preliminary data.</text>
</comment>
<accession>A0A4R2L7J3</accession>
<reference evidence="1 2" key="1">
    <citation type="submission" date="2019-03" db="EMBL/GenBank/DDBJ databases">
        <title>Genomic Encyclopedia of Type Strains, Phase IV (KMG-IV): sequencing the most valuable type-strain genomes for metagenomic binning, comparative biology and taxonomic classification.</title>
        <authorList>
            <person name="Goeker M."/>
        </authorList>
    </citation>
    <scope>NUCLEOTIDE SEQUENCE [LARGE SCALE GENOMIC DNA]</scope>
    <source>
        <strain evidence="1 2">DSM 102940</strain>
    </source>
</reference>
<dbReference type="RefSeq" id="WP_330571252.1">
    <property type="nucleotide sequence ID" value="NZ_SLWV01000004.1"/>
</dbReference>
<dbReference type="AlphaFoldDB" id="A0A4R2L7J3"/>
<keyword evidence="2" id="KW-1185">Reference proteome</keyword>
<sequence>MICLYIFYHDVSGTHSVVIAAAIHLNYLPIDRVPKKSEILDIPLFDRLEKKDIGRLIYHGNDLYKNSVYTLGRQSASHLVVNAIKTVFDMADRDKKEVLFVDTSKAVNNLMRIGGGSSRLLGLISFGRPIVTYGTIKAYPKICDIVKKTQLKIVP</sequence>